<dbReference type="Pfam" id="PF04029">
    <property type="entry name" value="2-ph_phosp"/>
    <property type="match status" value="1"/>
</dbReference>
<dbReference type="InterPro" id="IPR005238">
    <property type="entry name" value="ComB-like"/>
</dbReference>
<dbReference type="AlphaFoldDB" id="A0A9D0ZAH0"/>
<comment type="similarity">
    <text evidence="2 8">Belongs to the ComB family.</text>
</comment>
<evidence type="ECO:0000256" key="1">
    <source>
        <dbReference type="ARBA" id="ARBA00001946"/>
    </source>
</evidence>
<dbReference type="FunFam" id="3.90.1560.10:FF:000001">
    <property type="entry name" value="Probable 2-phosphosulfolactate phosphatase"/>
    <property type="match status" value="1"/>
</dbReference>
<comment type="cofactor">
    <cofactor evidence="1 8">
        <name>Mg(2+)</name>
        <dbReference type="ChEBI" id="CHEBI:18420"/>
    </cofactor>
</comment>
<organism evidence="9 10">
    <name type="scientific">Candidatus Onthenecus intestinigallinarum</name>
    <dbReference type="NCBI Taxonomy" id="2840875"/>
    <lineage>
        <taxon>Bacteria</taxon>
        <taxon>Bacillati</taxon>
        <taxon>Bacillota</taxon>
        <taxon>Clostridia</taxon>
        <taxon>Eubacteriales</taxon>
        <taxon>Candidatus Onthenecus</taxon>
    </lineage>
</organism>
<evidence type="ECO:0000256" key="8">
    <source>
        <dbReference type="HAMAP-Rule" id="MF_00490"/>
    </source>
</evidence>
<evidence type="ECO:0000256" key="5">
    <source>
        <dbReference type="ARBA" id="ARBA00022801"/>
    </source>
</evidence>
<name>A0A9D0ZAH0_9FIRM</name>
<evidence type="ECO:0000256" key="6">
    <source>
        <dbReference type="ARBA" id="ARBA00022842"/>
    </source>
</evidence>
<evidence type="ECO:0000313" key="10">
    <source>
        <dbReference type="Proteomes" id="UP000886887"/>
    </source>
</evidence>
<dbReference type="PANTHER" id="PTHR37311">
    <property type="entry name" value="2-PHOSPHOSULFOLACTATE PHOSPHATASE-RELATED"/>
    <property type="match status" value="1"/>
</dbReference>
<proteinExistence type="inferred from homology"/>
<dbReference type="GO" id="GO:0050545">
    <property type="term" value="F:sulfopyruvate decarboxylase activity"/>
    <property type="evidence" value="ECO:0007669"/>
    <property type="project" value="TreeGrafter"/>
</dbReference>
<evidence type="ECO:0000313" key="9">
    <source>
        <dbReference type="EMBL" id="HIQ72206.1"/>
    </source>
</evidence>
<evidence type="ECO:0000256" key="7">
    <source>
        <dbReference type="ARBA" id="ARBA00033711"/>
    </source>
</evidence>
<keyword evidence="5 8" id="KW-0378">Hydrolase</keyword>
<dbReference type="HAMAP" id="MF_00490">
    <property type="entry name" value="ComB"/>
    <property type="match status" value="1"/>
</dbReference>
<accession>A0A9D0ZAH0</accession>
<comment type="catalytic activity">
    <reaction evidence="7 8">
        <text>(2R)-O-phospho-3-sulfolactate + H2O = (2R)-3-sulfolactate + phosphate</text>
        <dbReference type="Rhea" id="RHEA:23416"/>
        <dbReference type="ChEBI" id="CHEBI:15377"/>
        <dbReference type="ChEBI" id="CHEBI:15597"/>
        <dbReference type="ChEBI" id="CHEBI:43474"/>
        <dbReference type="ChEBI" id="CHEBI:58738"/>
        <dbReference type="EC" id="3.1.3.71"/>
    </reaction>
</comment>
<reference evidence="9" key="2">
    <citation type="journal article" date="2021" name="PeerJ">
        <title>Extensive microbial diversity within the chicken gut microbiome revealed by metagenomics and culture.</title>
        <authorList>
            <person name="Gilroy R."/>
            <person name="Ravi A."/>
            <person name="Getino M."/>
            <person name="Pursley I."/>
            <person name="Horton D.L."/>
            <person name="Alikhan N.F."/>
            <person name="Baker D."/>
            <person name="Gharbi K."/>
            <person name="Hall N."/>
            <person name="Watson M."/>
            <person name="Adriaenssens E.M."/>
            <person name="Foster-Nyarko E."/>
            <person name="Jarju S."/>
            <person name="Secka A."/>
            <person name="Antonio M."/>
            <person name="Oren A."/>
            <person name="Chaudhuri R.R."/>
            <person name="La Ragione R."/>
            <person name="Hildebrand F."/>
            <person name="Pallen M.J."/>
        </authorList>
    </citation>
    <scope>NUCLEOTIDE SEQUENCE</scope>
    <source>
        <strain evidence="9">ChiSxjej2B14-6234</strain>
    </source>
</reference>
<dbReference type="GO" id="GO:0050532">
    <property type="term" value="F:2-phosphosulfolactate phosphatase activity"/>
    <property type="evidence" value="ECO:0007669"/>
    <property type="project" value="UniProtKB-UniRule"/>
</dbReference>
<dbReference type="Gene3D" id="3.90.1560.10">
    <property type="entry name" value="ComB-like"/>
    <property type="match status" value="1"/>
</dbReference>
<dbReference type="SUPFAM" id="SSF142823">
    <property type="entry name" value="ComB-like"/>
    <property type="match status" value="1"/>
</dbReference>
<dbReference type="GO" id="GO:0000287">
    <property type="term" value="F:magnesium ion binding"/>
    <property type="evidence" value="ECO:0007669"/>
    <property type="project" value="UniProtKB-UniRule"/>
</dbReference>
<gene>
    <name evidence="8" type="primary">comB</name>
    <name evidence="9" type="ORF">IAB73_08385</name>
</gene>
<evidence type="ECO:0000256" key="4">
    <source>
        <dbReference type="ARBA" id="ARBA00021948"/>
    </source>
</evidence>
<protein>
    <recommendedName>
        <fullName evidence="4 8">Probable 2-phosphosulfolactate phosphatase</fullName>
        <ecNumber evidence="3 8">3.1.3.71</ecNumber>
    </recommendedName>
</protein>
<evidence type="ECO:0000256" key="3">
    <source>
        <dbReference type="ARBA" id="ARBA00012953"/>
    </source>
</evidence>
<evidence type="ECO:0000256" key="2">
    <source>
        <dbReference type="ARBA" id="ARBA00009997"/>
    </source>
</evidence>
<comment type="caution">
    <text evidence="9">The sequence shown here is derived from an EMBL/GenBank/DDBJ whole genome shotgun (WGS) entry which is preliminary data.</text>
</comment>
<dbReference type="EMBL" id="DVFJ01000030">
    <property type="protein sequence ID" value="HIQ72206.1"/>
    <property type="molecule type" value="Genomic_DNA"/>
</dbReference>
<dbReference type="EC" id="3.1.3.71" evidence="3 8"/>
<dbReference type="Proteomes" id="UP000886887">
    <property type="component" value="Unassembled WGS sequence"/>
</dbReference>
<dbReference type="InterPro" id="IPR036702">
    <property type="entry name" value="ComB-like_sf"/>
</dbReference>
<dbReference type="PANTHER" id="PTHR37311:SF1">
    <property type="entry name" value="2-PHOSPHOSULFOLACTATE PHOSPHATASE-RELATED"/>
    <property type="match status" value="1"/>
</dbReference>
<keyword evidence="6 8" id="KW-0460">Magnesium</keyword>
<sequence>MDISLFMTPLETRPALLAGAAAVVIDALRMTSTSATAFANGCAALYAVREVEEARALRASVPDALLGGERHGVLIEGFDLDNSPLSFSRARVAGRRLIMTTTNGTWAITGVAAARRVLLGAFVNASAVARALLDERSVVIQCAGTDDRLSLEDVLAGGAIVERLLALGAQAHLDDAAQAALTLWRAQGADLHAALRDTHHYNVMLRGGQRADLDFCLRTDVLDAVPVRGADGWFHVE</sequence>
<reference evidence="9" key="1">
    <citation type="submission" date="2020-10" db="EMBL/GenBank/DDBJ databases">
        <authorList>
            <person name="Gilroy R."/>
        </authorList>
    </citation>
    <scope>NUCLEOTIDE SEQUENCE</scope>
    <source>
        <strain evidence="9">ChiSxjej2B14-6234</strain>
    </source>
</reference>